<organism evidence="2 3">
    <name type="scientific">Pleuronectes platessa</name>
    <name type="common">European plaice</name>
    <dbReference type="NCBI Taxonomy" id="8262"/>
    <lineage>
        <taxon>Eukaryota</taxon>
        <taxon>Metazoa</taxon>
        <taxon>Chordata</taxon>
        <taxon>Craniata</taxon>
        <taxon>Vertebrata</taxon>
        <taxon>Euteleostomi</taxon>
        <taxon>Actinopterygii</taxon>
        <taxon>Neopterygii</taxon>
        <taxon>Teleostei</taxon>
        <taxon>Neoteleostei</taxon>
        <taxon>Acanthomorphata</taxon>
        <taxon>Carangaria</taxon>
        <taxon>Pleuronectiformes</taxon>
        <taxon>Pleuronectoidei</taxon>
        <taxon>Pleuronectidae</taxon>
        <taxon>Pleuronectes</taxon>
    </lineage>
</organism>
<reference evidence="2" key="1">
    <citation type="submission" date="2020-03" db="EMBL/GenBank/DDBJ databases">
        <authorList>
            <person name="Weist P."/>
        </authorList>
    </citation>
    <scope>NUCLEOTIDE SEQUENCE</scope>
</reference>
<accession>A0A9N7U338</accession>
<evidence type="ECO:0000313" key="3">
    <source>
        <dbReference type="Proteomes" id="UP001153269"/>
    </source>
</evidence>
<evidence type="ECO:0000313" key="2">
    <source>
        <dbReference type="EMBL" id="CAB1423131.1"/>
    </source>
</evidence>
<evidence type="ECO:0000256" key="1">
    <source>
        <dbReference type="SAM" id="MobiDB-lite"/>
    </source>
</evidence>
<feature type="compositionally biased region" description="Polar residues" evidence="1">
    <location>
        <begin position="129"/>
        <end position="139"/>
    </location>
</feature>
<dbReference type="AlphaFoldDB" id="A0A9N7U338"/>
<dbReference type="Proteomes" id="UP001153269">
    <property type="component" value="Unassembled WGS sequence"/>
</dbReference>
<gene>
    <name evidence="2" type="ORF">PLEPLA_LOCUS11049</name>
</gene>
<sequence>MKPSFTLLCSDTHCNVNSGALQSDWANGVPSHQATRPTRTCREIVRIKPASPSDTPLYTCGLSFPPTLMTVFVRLMDTRPPPLTSAVCTSPWRKGRVDEGMPKIEFYVQEEEIPVVVYVLANGAHRRVGSSTDCQDSQQSGGGSDIERGSTRLHKACLSSGFPRLLM</sequence>
<keyword evidence="3" id="KW-1185">Reference proteome</keyword>
<feature type="region of interest" description="Disordered" evidence="1">
    <location>
        <begin position="128"/>
        <end position="148"/>
    </location>
</feature>
<proteinExistence type="predicted"/>
<protein>
    <submittedName>
        <fullName evidence="2">Uncharacterized protein</fullName>
    </submittedName>
</protein>
<comment type="caution">
    <text evidence="2">The sequence shown here is derived from an EMBL/GenBank/DDBJ whole genome shotgun (WGS) entry which is preliminary data.</text>
</comment>
<name>A0A9N7U338_PLEPL</name>
<dbReference type="EMBL" id="CADEAL010000636">
    <property type="protein sequence ID" value="CAB1423131.1"/>
    <property type="molecule type" value="Genomic_DNA"/>
</dbReference>